<accession>A0ABX8SF05</accession>
<dbReference type="EMBL" id="CP079216">
    <property type="protein sequence ID" value="QXT61956.1"/>
    <property type="molecule type" value="Genomic_DNA"/>
</dbReference>
<protein>
    <submittedName>
        <fullName evidence="2">Alpha-glucosidase</fullName>
    </submittedName>
</protein>
<dbReference type="PANTHER" id="PTHR10357">
    <property type="entry name" value="ALPHA-AMYLASE FAMILY MEMBER"/>
    <property type="match status" value="1"/>
</dbReference>
<dbReference type="Proteomes" id="UP000824504">
    <property type="component" value="Chromosome"/>
</dbReference>
<name>A0ABX8SF05_9ACTN</name>
<dbReference type="RefSeq" id="WP_219080387.1">
    <property type="nucleotide sequence ID" value="NZ_CP079216.1"/>
</dbReference>
<reference evidence="2 3" key="1">
    <citation type="submission" date="2021-07" db="EMBL/GenBank/DDBJ databases">
        <title>complete genome sequencing of Tessaracoccus sp.J1M15.</title>
        <authorList>
            <person name="Bae J.-W."/>
            <person name="Kim D.-y."/>
        </authorList>
    </citation>
    <scope>NUCLEOTIDE SEQUENCE [LARGE SCALE GENOMIC DNA]</scope>
    <source>
        <strain evidence="2 3">J1M15</strain>
    </source>
</reference>
<evidence type="ECO:0000313" key="3">
    <source>
        <dbReference type="Proteomes" id="UP000824504"/>
    </source>
</evidence>
<dbReference type="Pfam" id="PF00128">
    <property type="entry name" value="Alpha-amylase"/>
    <property type="match status" value="1"/>
</dbReference>
<feature type="domain" description="Glycosyl hydrolase family 13 catalytic" evidence="1">
    <location>
        <begin position="93"/>
        <end position="526"/>
    </location>
</feature>
<dbReference type="InterPro" id="IPR006047">
    <property type="entry name" value="GH13_cat_dom"/>
</dbReference>
<dbReference type="SMART" id="SM00642">
    <property type="entry name" value="Aamy"/>
    <property type="match status" value="1"/>
</dbReference>
<dbReference type="PANTHER" id="PTHR10357:SF179">
    <property type="entry name" value="NEUTRAL AND BASIC AMINO ACID TRANSPORT PROTEIN RBAT"/>
    <property type="match status" value="1"/>
</dbReference>
<evidence type="ECO:0000313" key="2">
    <source>
        <dbReference type="EMBL" id="QXT61956.1"/>
    </source>
</evidence>
<keyword evidence="3" id="KW-1185">Reference proteome</keyword>
<proteinExistence type="predicted"/>
<gene>
    <name evidence="2" type="ORF">KDB89_09160</name>
</gene>
<evidence type="ECO:0000259" key="1">
    <source>
        <dbReference type="SMART" id="SM00642"/>
    </source>
</evidence>
<sequence length="652" mass="72737">MPLDKGDRLGDLYATPVGRDVIDKILLQSALPRGLVKAVSGLRIGTVDKLTDRLMGPGVMETVLGLVNAEPDVPLTGEAEGDDPWWRSAVFYQVYPRSFADSDGDGVGDIRGIIEHLDHLEDLGVDCLWLSPIFASPNRDMGYDISDYRAVMDEMGTLADVDDLIAGCHERGMRIILDLVVNHTSDEHEWFRRAVADPDGPYGRYYFLEEGTEDAPPNNWKSFFSGPAWRWIPEAKRWALHLFADSQMDLRWDNPDVQREVADVVQWWLGRGIDGFRLDVINYISKAPGLPDGHPFVGQLLEFTGVEHYFYGPRLGEFLRTLRRDGFTRDRPPASTPRERLADGALGGPLPADEVGVMVGETPGIGVELGRMLSARGRDELDLTFNFDVLEPPGRVRWDSYAYDPEYLKRYWRDYLARLGPRDWISVFLDNHDNPRMLSKIGAGREADPAVRTAIGKLLATLQLTMRGTPFLFQGQELGAVNQEFASLDDLRDVESINRLPELMASGLGPRAAWAQILSGTRDHARVPMRWTPGGGFTTGVPWLAGTDEVPGFSAAEQAADPDSVYSWHRALIALRRRHPALTRGSLTWVAPRRRNYLAYVRELGGEAFLVECNASDTAMRRPSAAPPAEPVLGIRDGRRLAPWEASVSRVL</sequence>
<dbReference type="CDD" id="cd11333">
    <property type="entry name" value="AmyAc_SI_OligoGlu_DGase"/>
    <property type="match status" value="1"/>
</dbReference>
<organism evidence="2 3">
    <name type="scientific">Tessaracoccus palaemonis</name>
    <dbReference type="NCBI Taxonomy" id="2829499"/>
    <lineage>
        <taxon>Bacteria</taxon>
        <taxon>Bacillati</taxon>
        <taxon>Actinomycetota</taxon>
        <taxon>Actinomycetes</taxon>
        <taxon>Propionibacteriales</taxon>
        <taxon>Propionibacteriaceae</taxon>
        <taxon>Tessaracoccus</taxon>
    </lineage>
</organism>